<feature type="region of interest" description="Disordered" evidence="1">
    <location>
        <begin position="1"/>
        <end position="21"/>
    </location>
</feature>
<accession>A0A916NAG3</accession>
<evidence type="ECO:0000313" key="2">
    <source>
        <dbReference type="EMBL" id="CAG4885372.1"/>
    </source>
</evidence>
<name>A0A916NAG3_9PROT</name>
<dbReference type="Proteomes" id="UP000742786">
    <property type="component" value="Unassembled WGS sequence"/>
</dbReference>
<organism evidence="2 3">
    <name type="scientific">Georgfuchsia toluolica</name>
    <dbReference type="NCBI Taxonomy" id="424218"/>
    <lineage>
        <taxon>Bacteria</taxon>
        <taxon>Pseudomonadati</taxon>
        <taxon>Pseudomonadota</taxon>
        <taxon>Betaproteobacteria</taxon>
        <taxon>Nitrosomonadales</taxon>
        <taxon>Sterolibacteriaceae</taxon>
        <taxon>Georgfuchsia</taxon>
    </lineage>
</organism>
<comment type="caution">
    <text evidence="2">The sequence shown here is derived from an EMBL/GenBank/DDBJ whole genome shotgun (WGS) entry which is preliminary data.</text>
</comment>
<gene>
    <name evidence="2" type="ORF">GTOL_13255</name>
</gene>
<dbReference type="EMBL" id="CAJQUM010000001">
    <property type="protein sequence ID" value="CAG4885372.1"/>
    <property type="molecule type" value="Genomic_DNA"/>
</dbReference>
<dbReference type="AlphaFoldDB" id="A0A916NAG3"/>
<reference evidence="2" key="1">
    <citation type="submission" date="2021-04" db="EMBL/GenBank/DDBJ databases">
        <authorList>
            <person name="Hornung B."/>
        </authorList>
    </citation>
    <scope>NUCLEOTIDE SEQUENCE</scope>
    <source>
        <strain evidence="2">G5G6</strain>
    </source>
</reference>
<protein>
    <submittedName>
        <fullName evidence="2">Uncharacterized protein</fullName>
    </submittedName>
</protein>
<proteinExistence type="predicted"/>
<evidence type="ECO:0000256" key="1">
    <source>
        <dbReference type="SAM" id="MobiDB-lite"/>
    </source>
</evidence>
<feature type="compositionally biased region" description="Basic and acidic residues" evidence="1">
    <location>
        <begin position="1"/>
        <end position="15"/>
    </location>
</feature>
<sequence length="222" mass="23793">MDHGRHGGHDQRKSPWDGGKAKACQRISPPDRWCAGCLPCLVFSPCCRGELLFPGLCVGLNPALQAGGVHRPGLARDLATATKDGQGRDTADGEAGCQLLLIFGIHLGQLVVRLQFACHLHEGRRHHAAGAAPRRPEIDHDGQIGATDMTLETGGIEFDWFAREEGTLAFPTGAACRKAIFRNAVGGVAVRADNDQRFVHGNSIRISTDMGPMRVASRSGYP</sequence>
<keyword evidence="3" id="KW-1185">Reference proteome</keyword>
<evidence type="ECO:0000313" key="3">
    <source>
        <dbReference type="Proteomes" id="UP000742786"/>
    </source>
</evidence>